<proteinExistence type="predicted"/>
<reference evidence="2 3" key="1">
    <citation type="submission" date="2019-10" db="EMBL/GenBank/DDBJ databases">
        <title>Taxonomy of Antarctic Massilia spp.: description of Massilia rubra sp. nov., Massilia aquatica sp. nov., Massilia mucilaginosa sp. nov., Massilia frigida sp. nov. isolated from streams, lakes and regoliths.</title>
        <authorList>
            <person name="Holochova P."/>
            <person name="Sedlacek I."/>
            <person name="Kralova S."/>
            <person name="Maslanova I."/>
            <person name="Busse H.-J."/>
            <person name="Stankova E."/>
            <person name="Vrbovska V."/>
            <person name="Kovarovic V."/>
            <person name="Bartak M."/>
            <person name="Svec P."/>
            <person name="Pantucek R."/>
        </authorList>
    </citation>
    <scope>NUCLEOTIDE SEQUENCE [LARGE SCALE GENOMIC DNA]</scope>
    <source>
        <strain evidence="2 3">CCM 8733</strain>
    </source>
</reference>
<dbReference type="Pfam" id="PF13469">
    <property type="entry name" value="Sulfotransfer_3"/>
    <property type="match status" value="1"/>
</dbReference>
<keyword evidence="3" id="KW-1185">Reference proteome</keyword>
<evidence type="ECO:0000313" key="2">
    <source>
        <dbReference type="EMBL" id="NHZ93448.1"/>
    </source>
</evidence>
<dbReference type="Proteomes" id="UP000609726">
    <property type="component" value="Unassembled WGS sequence"/>
</dbReference>
<dbReference type="Pfam" id="PF05118">
    <property type="entry name" value="Asp_Arg_Hydrox"/>
    <property type="match status" value="1"/>
</dbReference>
<evidence type="ECO:0000259" key="1">
    <source>
        <dbReference type="Pfam" id="PF05118"/>
    </source>
</evidence>
<dbReference type="EMBL" id="WHJH01000074">
    <property type="protein sequence ID" value="NHZ93448.1"/>
    <property type="molecule type" value="Genomic_DNA"/>
</dbReference>
<comment type="caution">
    <text evidence="2">The sequence shown here is derived from an EMBL/GenBank/DDBJ whole genome shotgun (WGS) entry which is preliminary data.</text>
</comment>
<feature type="domain" description="Aspartyl/asparaginy/proline hydroxylase" evidence="1">
    <location>
        <begin position="32"/>
        <end position="189"/>
    </location>
</feature>
<accession>A0ABX0P338</accession>
<sequence>MSVAARPAPGSAPQGAAAPSAWLRLPLAFDIARMRAELDALGADEWIAHFNTGAYDKGWSCVPLRSAGGSARHIMPVDGEPYRDTPVLDRCPYLRQVIDSLACDKQSVRLMALAHGAVIKEHRDPGTALQEGLTRLHVPIQTTPEVLFTVDGEAVHFSAGHAWYLDASCRHAVHNASALPRVHLILDCVSNDWLAQLFKDAGFVPRPLASLTNNNALNARERVLLRAEAVAWHAGMPMRHWFPVAAAGTPLRVSWRHAGALRFTDPFFDNTLARQVPAQRQRCDTPLAALDATGPALAPDAFLFHVSRCGSTLLTQMLAALPQCVVMSEPPIIDALLRRHHDEAQTPAETAALLRQAVHALGQRRFGDETHFFVKLDCWHIHSLPLIRLAFPGTPCLFLYREPDAVLASHQRQRGPQMVPGLLHPALLPPAPSGLAPGDLDGYAAHVLEGFFDAALAHAADLALLNYADLPQLIATSLLPRFGIDCGAHEAELLRQRAGFHAKQPRAQFDGDPAPCPLAPDGGVAARMRLAQRYDALEKQRMAQQ</sequence>
<dbReference type="InterPro" id="IPR027417">
    <property type="entry name" value="P-loop_NTPase"/>
</dbReference>
<dbReference type="RefSeq" id="WP_229505404.1">
    <property type="nucleotide sequence ID" value="NZ_WHJH01000074.1"/>
</dbReference>
<dbReference type="Gene3D" id="3.40.50.300">
    <property type="entry name" value="P-loop containing nucleotide triphosphate hydrolases"/>
    <property type="match status" value="1"/>
</dbReference>
<gene>
    <name evidence="2" type="ORF">F2P45_31245</name>
</gene>
<protein>
    <recommendedName>
        <fullName evidence="1">Aspartyl/asparaginy/proline hydroxylase domain-containing protein</fullName>
    </recommendedName>
</protein>
<dbReference type="InterPro" id="IPR007803">
    <property type="entry name" value="Asp/Arg/Pro-Hydrxlase"/>
</dbReference>
<evidence type="ECO:0000313" key="3">
    <source>
        <dbReference type="Proteomes" id="UP000609726"/>
    </source>
</evidence>
<dbReference type="InterPro" id="IPR027443">
    <property type="entry name" value="IPNS-like_sf"/>
</dbReference>
<name>A0ABX0P338_9BURK</name>
<dbReference type="Gene3D" id="2.60.120.330">
    <property type="entry name" value="B-lactam Antibiotic, Isopenicillin N Synthase, Chain"/>
    <property type="match status" value="1"/>
</dbReference>
<organism evidence="2 3">
    <name type="scientific">Massilia mucilaginosa</name>
    <dbReference type="NCBI Taxonomy" id="2609282"/>
    <lineage>
        <taxon>Bacteria</taxon>
        <taxon>Pseudomonadati</taxon>
        <taxon>Pseudomonadota</taxon>
        <taxon>Betaproteobacteria</taxon>
        <taxon>Burkholderiales</taxon>
        <taxon>Oxalobacteraceae</taxon>
        <taxon>Telluria group</taxon>
        <taxon>Massilia</taxon>
    </lineage>
</organism>
<dbReference type="SUPFAM" id="SSF51197">
    <property type="entry name" value="Clavaminate synthase-like"/>
    <property type="match status" value="1"/>
</dbReference>
<dbReference type="SUPFAM" id="SSF52540">
    <property type="entry name" value="P-loop containing nucleoside triphosphate hydrolases"/>
    <property type="match status" value="1"/>
</dbReference>